<keyword evidence="2" id="KW-1185">Reference proteome</keyword>
<protein>
    <submittedName>
        <fullName evidence="1">Esterase</fullName>
    </submittedName>
</protein>
<geneLocation type="plasmid" evidence="1 2">
    <name>unnamed1</name>
</geneLocation>
<dbReference type="InterPro" id="IPR000801">
    <property type="entry name" value="Esterase-like"/>
</dbReference>
<sequence>MMFCLNRRALLGALTLPLLPLPVMAAGGVVPKPVPVPVPAGSLWRYDLFPSALTEPRRVDVWLPPGYEGGTQSFSVLYMHDGQNLFDPASTPFGEWGVDEAMVRLMGEGAVKPAIVVGVWNTQYRRREYLPQVPYEQVPAEVRAAYEAGSGGPALSDGYVDFLVKELKPFIDATYRTKPGRADTSIMGSSMGGLISLYSLIRYPAVFGAAGCVSTHWPSVTNFDWIKSGDPRMTLIADNFIAWVKANLPRAGQHRIYFDLGNAELDSVYPPFQAKVDVFMPDLGYVQGKDWVTRLYDGEPHNEVAWRKRVDVPLRFLLGV</sequence>
<dbReference type="OrthoDB" id="9784036at2"/>
<dbReference type="RefSeq" id="WP_102115074.1">
    <property type="nucleotide sequence ID" value="NZ_BMGN01000001.1"/>
</dbReference>
<keyword evidence="1" id="KW-0614">Plasmid</keyword>
<proteinExistence type="predicted"/>
<reference evidence="1 2" key="1">
    <citation type="submission" date="2017-12" db="EMBL/GenBank/DDBJ databases">
        <title>Genomes of bacteria within cyanobacterial aggregates.</title>
        <authorList>
            <person name="Cai H."/>
        </authorList>
    </citation>
    <scope>NUCLEOTIDE SEQUENCE [LARGE SCALE GENOMIC DNA]</scope>
    <source>
        <strain evidence="1 2">TH16</strain>
        <plasmid evidence="1 2">unnamed1</plasmid>
    </source>
</reference>
<name>A0A2K9NKG2_9PROT</name>
<dbReference type="Proteomes" id="UP000234752">
    <property type="component" value="Plasmid unnamed1"/>
</dbReference>
<dbReference type="SUPFAM" id="SSF53474">
    <property type="entry name" value="alpha/beta-Hydrolases"/>
    <property type="match status" value="1"/>
</dbReference>
<dbReference type="InterPro" id="IPR050583">
    <property type="entry name" value="Mycobacterial_A85_antigen"/>
</dbReference>
<dbReference type="Pfam" id="PF00756">
    <property type="entry name" value="Esterase"/>
    <property type="match status" value="1"/>
</dbReference>
<gene>
    <name evidence="1" type="ORF">C0V82_24805</name>
</gene>
<dbReference type="EMBL" id="CP025613">
    <property type="protein sequence ID" value="AUN33564.1"/>
    <property type="molecule type" value="Genomic_DNA"/>
</dbReference>
<dbReference type="Gene3D" id="3.40.50.1820">
    <property type="entry name" value="alpha/beta hydrolase"/>
    <property type="match status" value="1"/>
</dbReference>
<evidence type="ECO:0000313" key="2">
    <source>
        <dbReference type="Proteomes" id="UP000234752"/>
    </source>
</evidence>
<dbReference type="PANTHER" id="PTHR48098">
    <property type="entry name" value="ENTEROCHELIN ESTERASE-RELATED"/>
    <property type="match status" value="1"/>
</dbReference>
<accession>A0A2K9NKG2</accession>
<dbReference type="InterPro" id="IPR029058">
    <property type="entry name" value="AB_hydrolase_fold"/>
</dbReference>
<dbReference type="PANTHER" id="PTHR48098:SF6">
    <property type="entry name" value="FERRI-BACILLIBACTIN ESTERASE BESA"/>
    <property type="match status" value="1"/>
</dbReference>
<evidence type="ECO:0000313" key="1">
    <source>
        <dbReference type="EMBL" id="AUN33564.1"/>
    </source>
</evidence>
<organism evidence="1 2">
    <name type="scientific">Niveispirillum cyanobacteriorum</name>
    <dbReference type="NCBI Taxonomy" id="1612173"/>
    <lineage>
        <taxon>Bacteria</taxon>
        <taxon>Pseudomonadati</taxon>
        <taxon>Pseudomonadota</taxon>
        <taxon>Alphaproteobacteria</taxon>
        <taxon>Rhodospirillales</taxon>
        <taxon>Azospirillaceae</taxon>
        <taxon>Niveispirillum</taxon>
    </lineage>
</organism>
<dbReference type="KEGG" id="ncb:C0V82_24805"/>
<dbReference type="AlphaFoldDB" id="A0A2K9NKG2"/>